<reference evidence="2" key="1">
    <citation type="submission" date="2025-08" db="UniProtKB">
        <authorList>
            <consortium name="RefSeq"/>
        </authorList>
    </citation>
    <scope>IDENTIFICATION</scope>
    <source>
        <tissue evidence="2">Seedling</tissue>
    </source>
</reference>
<name>A0ABM3IU22_ZIZJJ</name>
<proteinExistence type="predicted"/>
<dbReference type="Proteomes" id="UP001652623">
    <property type="component" value="Chromosome 7"/>
</dbReference>
<evidence type="ECO:0000313" key="1">
    <source>
        <dbReference type="Proteomes" id="UP001652623"/>
    </source>
</evidence>
<protein>
    <submittedName>
        <fullName evidence="2">Nucleosome assembly protein 12-like isoform X1</fullName>
    </submittedName>
</protein>
<accession>A0ABM3IU22</accession>
<dbReference type="RefSeq" id="XP_048335446.1">
    <property type="nucleotide sequence ID" value="XM_048479489.2"/>
</dbReference>
<evidence type="ECO:0000313" key="2">
    <source>
        <dbReference type="RefSeq" id="XP_048335446.1"/>
    </source>
</evidence>
<organism evidence="1 2">
    <name type="scientific">Ziziphus jujuba</name>
    <name type="common">Chinese jujube</name>
    <name type="synonym">Ziziphus sativa</name>
    <dbReference type="NCBI Taxonomy" id="326968"/>
    <lineage>
        <taxon>Eukaryota</taxon>
        <taxon>Viridiplantae</taxon>
        <taxon>Streptophyta</taxon>
        <taxon>Embryophyta</taxon>
        <taxon>Tracheophyta</taxon>
        <taxon>Spermatophyta</taxon>
        <taxon>Magnoliopsida</taxon>
        <taxon>eudicotyledons</taxon>
        <taxon>Gunneridae</taxon>
        <taxon>Pentapetalae</taxon>
        <taxon>rosids</taxon>
        <taxon>fabids</taxon>
        <taxon>Rosales</taxon>
        <taxon>Rhamnaceae</taxon>
        <taxon>Paliureae</taxon>
        <taxon>Ziziphus</taxon>
    </lineage>
</organism>
<sequence length="141" mass="16354">MSNKGNLNMSRLIFVLNEEEGEGLVNPLKDRIQSLAGQHSDMLENLSPEVRESWKFLQKFRHGLSPCSYIGLFLGCIIFALKSLFHLHLQSQHDELEVNFFEERAAIEAKYRKLYRPPPTNDKELQKPTEQDDDVLCTIYT</sequence>
<gene>
    <name evidence="2" type="primary">LOC107424103</name>
</gene>
<keyword evidence="1" id="KW-1185">Reference proteome</keyword>
<dbReference type="GeneID" id="107424103"/>
<dbReference type="Gene3D" id="1.20.5.1500">
    <property type="match status" value="1"/>
</dbReference>